<dbReference type="CDD" id="cd04301">
    <property type="entry name" value="NAT_SF"/>
    <property type="match status" value="1"/>
</dbReference>
<dbReference type="GO" id="GO:0016747">
    <property type="term" value="F:acyltransferase activity, transferring groups other than amino-acyl groups"/>
    <property type="evidence" value="ECO:0007669"/>
    <property type="project" value="InterPro"/>
</dbReference>
<dbReference type="InterPro" id="IPR016181">
    <property type="entry name" value="Acyl_CoA_acyltransferase"/>
</dbReference>
<dbReference type="SUPFAM" id="SSF52540">
    <property type="entry name" value="P-loop containing nucleoside triphosphate hydrolases"/>
    <property type="match status" value="1"/>
</dbReference>
<name>A0A7V8V8B1_9BACT</name>
<evidence type="ECO:0000313" key="3">
    <source>
        <dbReference type="Proteomes" id="UP000551616"/>
    </source>
</evidence>
<accession>A0A7V8V8B1</accession>
<gene>
    <name evidence="2" type="ORF">HOV93_40090</name>
</gene>
<reference evidence="2 3" key="1">
    <citation type="submission" date="2020-05" db="EMBL/GenBank/DDBJ databases">
        <title>Bremerella alba sp. nov., a novel planctomycete isolated from the surface of the macroalga Fucus spiralis.</title>
        <authorList>
            <person name="Godinho O."/>
            <person name="Botelho R."/>
            <person name="Albuquerque L."/>
            <person name="Wiegand S."/>
            <person name="Da Costa M.S."/>
            <person name="Lobo-Da-Cunha A."/>
            <person name="Jogler C."/>
            <person name="Lage O.M."/>
        </authorList>
    </citation>
    <scope>NUCLEOTIDE SEQUENCE [LARGE SCALE GENOMIC DNA]</scope>
    <source>
        <strain evidence="2 3">FF15</strain>
    </source>
</reference>
<protein>
    <recommendedName>
        <fullName evidence="1">N-acetyltransferase domain-containing protein</fullName>
    </recommendedName>
</protein>
<dbReference type="InterPro" id="IPR000182">
    <property type="entry name" value="GNAT_dom"/>
</dbReference>
<dbReference type="InterPro" id="IPR027417">
    <property type="entry name" value="P-loop_NTPase"/>
</dbReference>
<comment type="caution">
    <text evidence="2">The sequence shown here is derived from an EMBL/GenBank/DDBJ whole genome shotgun (WGS) entry which is preliminary data.</text>
</comment>
<keyword evidence="3" id="KW-1185">Reference proteome</keyword>
<dbReference type="PROSITE" id="PS51186">
    <property type="entry name" value="GNAT"/>
    <property type="match status" value="1"/>
</dbReference>
<dbReference type="SUPFAM" id="SSF55729">
    <property type="entry name" value="Acyl-CoA N-acyltransferases (Nat)"/>
    <property type="match status" value="1"/>
</dbReference>
<proteinExistence type="predicted"/>
<evidence type="ECO:0000259" key="1">
    <source>
        <dbReference type="PROSITE" id="PS51186"/>
    </source>
</evidence>
<dbReference type="Pfam" id="PF00583">
    <property type="entry name" value="Acetyltransf_1"/>
    <property type="match status" value="1"/>
</dbReference>
<dbReference type="Gene3D" id="3.40.630.30">
    <property type="match status" value="1"/>
</dbReference>
<evidence type="ECO:0000313" key="2">
    <source>
        <dbReference type="EMBL" id="MBA2116817.1"/>
    </source>
</evidence>
<dbReference type="EMBL" id="JABRWO010000011">
    <property type="protein sequence ID" value="MBA2116817.1"/>
    <property type="molecule type" value="Genomic_DNA"/>
</dbReference>
<sequence length="363" mass="40950">MQTIDALVECPVSDSFRVRQLAGMFDVPLEDKFQRRFQVPLPSLDDDWQVGMIVGDSGSGKSTVARAAYGKRLVPRFAWKRDQALVDGFGVSLSTRTITQTLVAVGLSSPVAWCQPYGCLSTGQQFRADVARGMLSRGKLIAFDEFTSVVDRTTARFGSLALRRAIDRRQFSKRLVAVTCHRDVIDWLQPDWVLDMTRGELTRRCLRRPKLHLSIHRCSRERWPLFAPHHYLDGQLNPAARCYVGLIEGQPAVFAATLNNFRQNHLRVTRLVTLPTYQGVGLGGQMLDELSRYLTEQGATSIHISGSHPAVVAHCNRSTNWEFRQLLKTGRKRSGIYRENPQWKTSTGRAVATFRYAGRSEEV</sequence>
<organism evidence="2 3">
    <name type="scientific">Bremerella alba</name>
    <dbReference type="NCBI Taxonomy" id="980252"/>
    <lineage>
        <taxon>Bacteria</taxon>
        <taxon>Pseudomonadati</taxon>
        <taxon>Planctomycetota</taxon>
        <taxon>Planctomycetia</taxon>
        <taxon>Pirellulales</taxon>
        <taxon>Pirellulaceae</taxon>
        <taxon>Bremerella</taxon>
    </lineage>
</organism>
<dbReference type="Proteomes" id="UP000551616">
    <property type="component" value="Unassembled WGS sequence"/>
</dbReference>
<dbReference type="Gene3D" id="3.40.50.300">
    <property type="entry name" value="P-loop containing nucleotide triphosphate hydrolases"/>
    <property type="match status" value="1"/>
</dbReference>
<dbReference type="CDD" id="cd00267">
    <property type="entry name" value="ABC_ATPase"/>
    <property type="match status" value="1"/>
</dbReference>
<dbReference type="AlphaFoldDB" id="A0A7V8V8B1"/>
<feature type="domain" description="N-acetyltransferase" evidence="1">
    <location>
        <begin position="201"/>
        <end position="358"/>
    </location>
</feature>